<dbReference type="InterPro" id="IPR013149">
    <property type="entry name" value="ADH-like_C"/>
</dbReference>
<evidence type="ECO:0000313" key="2">
    <source>
        <dbReference type="EMBL" id="KAG2181132.1"/>
    </source>
</evidence>
<dbReference type="SMART" id="SM00829">
    <property type="entry name" value="PKS_ER"/>
    <property type="match status" value="1"/>
</dbReference>
<sequence length="338" mass="35825">MSTLSKAINSNLFTSMSRIVKAAVVTEFGKSPAYSDFDLPAPLETHTQVKVHAAGLHQLVKGRASGAHYSASAKLPMVPGVDGVGELSNGDKVYVMAFDKDSTGTMAQYANILKLDCLPIPSGGDANTIAALMNPAMSSWLALRTRASIKPNATVLIMGVTGISGQLAVQIAKSLGASRVIGAGRNQQILDSLLSKDLDVAITLSDDTEKIKQEIAKEAANVDIVLDYLWGPSAELAINSIIAARADKAQRLDWVQIGQMAGPTINFPAGVLRLANFYVSGSGLGSVSPPEFRSELGELVNKLVSGDFVAEIDAHKLSDVEHVWTRKADKGRPVFVIE</sequence>
<dbReference type="GO" id="GO:0016491">
    <property type="term" value="F:oxidoreductase activity"/>
    <property type="evidence" value="ECO:0007669"/>
    <property type="project" value="InterPro"/>
</dbReference>
<dbReference type="AlphaFoldDB" id="A0A8H7UGT4"/>
<dbReference type="Pfam" id="PF00107">
    <property type="entry name" value="ADH_zinc_N"/>
    <property type="match status" value="1"/>
</dbReference>
<dbReference type="PANTHER" id="PTHR43677">
    <property type="entry name" value="SHORT-CHAIN DEHYDROGENASE/REDUCTASE"/>
    <property type="match status" value="1"/>
</dbReference>
<dbReference type="Gene3D" id="3.40.50.720">
    <property type="entry name" value="NAD(P)-binding Rossmann-like Domain"/>
    <property type="match status" value="1"/>
</dbReference>
<dbReference type="InterPro" id="IPR036291">
    <property type="entry name" value="NAD(P)-bd_dom_sf"/>
</dbReference>
<comment type="caution">
    <text evidence="2">The sequence shown here is derived from an EMBL/GenBank/DDBJ whole genome shotgun (WGS) entry which is preliminary data.</text>
</comment>
<dbReference type="PANTHER" id="PTHR43677:SF11">
    <property type="entry name" value="ZINC-CONTAINING ALCOHOL DEHYDROGENASE"/>
    <property type="match status" value="1"/>
</dbReference>
<protein>
    <recommendedName>
        <fullName evidence="1">Enoyl reductase (ER) domain-containing protein</fullName>
    </recommendedName>
</protein>
<organism evidence="2 3">
    <name type="scientific">Mortierella isabellina</name>
    <name type="common">Filamentous fungus</name>
    <name type="synonym">Umbelopsis isabellina</name>
    <dbReference type="NCBI Taxonomy" id="91625"/>
    <lineage>
        <taxon>Eukaryota</taxon>
        <taxon>Fungi</taxon>
        <taxon>Fungi incertae sedis</taxon>
        <taxon>Mucoromycota</taxon>
        <taxon>Mucoromycotina</taxon>
        <taxon>Umbelopsidomycetes</taxon>
        <taxon>Umbelopsidales</taxon>
        <taxon>Umbelopsidaceae</taxon>
        <taxon>Umbelopsis</taxon>
    </lineage>
</organism>
<evidence type="ECO:0000313" key="3">
    <source>
        <dbReference type="Proteomes" id="UP000654370"/>
    </source>
</evidence>
<dbReference type="InterPro" id="IPR020843">
    <property type="entry name" value="ER"/>
</dbReference>
<dbReference type="Proteomes" id="UP000654370">
    <property type="component" value="Unassembled WGS sequence"/>
</dbReference>
<dbReference type="InterPro" id="IPR051397">
    <property type="entry name" value="Zn-ADH-like_protein"/>
</dbReference>
<reference evidence="2" key="1">
    <citation type="submission" date="2020-12" db="EMBL/GenBank/DDBJ databases">
        <title>Metabolic potential, ecology and presence of endohyphal bacteria is reflected in genomic diversity of Mucoromycotina.</title>
        <authorList>
            <person name="Muszewska A."/>
            <person name="Okrasinska A."/>
            <person name="Steczkiewicz K."/>
            <person name="Drgas O."/>
            <person name="Orlowska M."/>
            <person name="Perlinska-Lenart U."/>
            <person name="Aleksandrzak-Piekarczyk T."/>
            <person name="Szatraj K."/>
            <person name="Zielenkiewicz U."/>
            <person name="Pilsyk S."/>
            <person name="Malc E."/>
            <person name="Mieczkowski P."/>
            <person name="Kruszewska J.S."/>
            <person name="Biernat P."/>
            <person name="Pawlowska J."/>
        </authorList>
    </citation>
    <scope>NUCLEOTIDE SEQUENCE</scope>
    <source>
        <strain evidence="2">WA0000067209</strain>
    </source>
</reference>
<keyword evidence="3" id="KW-1185">Reference proteome</keyword>
<name>A0A8H7UGT4_MORIS</name>
<dbReference type="InterPro" id="IPR011032">
    <property type="entry name" value="GroES-like_sf"/>
</dbReference>
<accession>A0A8H7UGT4</accession>
<dbReference type="SUPFAM" id="SSF51735">
    <property type="entry name" value="NAD(P)-binding Rossmann-fold domains"/>
    <property type="match status" value="1"/>
</dbReference>
<dbReference type="EMBL" id="JAEPQZ010000005">
    <property type="protein sequence ID" value="KAG2181132.1"/>
    <property type="molecule type" value="Genomic_DNA"/>
</dbReference>
<feature type="domain" description="Enoyl reductase (ER)" evidence="1">
    <location>
        <begin position="29"/>
        <end position="337"/>
    </location>
</feature>
<evidence type="ECO:0000259" key="1">
    <source>
        <dbReference type="SMART" id="SM00829"/>
    </source>
</evidence>
<gene>
    <name evidence="2" type="ORF">INT43_008714</name>
</gene>
<proteinExistence type="predicted"/>
<dbReference type="SUPFAM" id="SSF50129">
    <property type="entry name" value="GroES-like"/>
    <property type="match status" value="1"/>
</dbReference>
<dbReference type="Gene3D" id="3.90.180.10">
    <property type="entry name" value="Medium-chain alcohol dehydrogenases, catalytic domain"/>
    <property type="match status" value="1"/>
</dbReference>
<dbReference type="OrthoDB" id="9992527at2759"/>